<dbReference type="PANTHER" id="PTHR42793">
    <property type="entry name" value="COA BINDING DOMAIN CONTAINING PROTEIN"/>
    <property type="match status" value="1"/>
</dbReference>
<sequence length="702" mass="72804">MSTSPIPAADPPPGRDLARLFAPRSIAVIGASASPDKAGHAMTVALDDFPNLHPVNPRAGRINGRRAYRTVGEIPERVDLAILAVPPAAVARTVAECARAGVGAVLVCSGGFAESGPAGTALQDELRAVVASSGIRLLGPNTSGFVHPAARARANFMPSVGELRPGPVGIIAQSGGMNLALSFLLHADDIGISLAVGLGNAVDVDFVDVLDHLAHDEDTTVIALHIEGVRDGRALADAVRRATAVKPVVALKVGRADVGDFARSHTGALTGDWTLARAALRQAGAVVVDTLGELVDAVAALAHRRLPALFDPGVAVVTGQAGPGLLVADRLRATGTRLPPLTESTTARLAELLPPLTYQRNPVDTGRPDTTFPQVVEAVGADPRIDATLVYTLQEAGTPDTVAHLAEERHACTVFVTGGLDRDVLPQRTALRAAGIPVYTAPERGVTGLRALLDDAHARALGRMSAIVVPTDPTGPAVPDRGALDEDQAKTVLAGLGLRSPRRIVASTHARAHAAMAELGNPVVVKLCDARVLHKSDIDAVHVGVATRADLDHALRRIDAAGIDASPRYLLEELAPAGTELIVGAVRDASFGPFVLLGVGGVDVATQAPPAVRAAPLSRAEAREMYRQLPEPVRAGARGRAPVPEEETITLLVGLGRLMTENPHVGEVDINPVRATAEGLLALDAVILPHRSPDRGSTSHRG</sequence>
<dbReference type="GO" id="GO:0005524">
    <property type="term" value="F:ATP binding"/>
    <property type="evidence" value="ECO:0007669"/>
    <property type="project" value="UniProtKB-UniRule"/>
</dbReference>
<dbReference type="GO" id="GO:0046872">
    <property type="term" value="F:metal ion binding"/>
    <property type="evidence" value="ECO:0007669"/>
    <property type="project" value="InterPro"/>
</dbReference>
<dbReference type="Gene3D" id="3.40.50.720">
    <property type="entry name" value="NAD(P)-binding Rossmann-like Domain"/>
    <property type="match status" value="1"/>
</dbReference>
<dbReference type="PROSITE" id="PS50975">
    <property type="entry name" value="ATP_GRASP"/>
    <property type="match status" value="1"/>
</dbReference>
<dbReference type="InterPro" id="IPR036291">
    <property type="entry name" value="NAD(P)-bd_dom_sf"/>
</dbReference>
<evidence type="ECO:0000313" key="3">
    <source>
        <dbReference type="EMBL" id="GCD97012.1"/>
    </source>
</evidence>
<comment type="caution">
    <text evidence="3">The sequence shown here is derived from an EMBL/GenBank/DDBJ whole genome shotgun (WGS) entry which is preliminary data.</text>
</comment>
<dbReference type="Gene3D" id="3.30.1490.20">
    <property type="entry name" value="ATP-grasp fold, A domain"/>
    <property type="match status" value="1"/>
</dbReference>
<protein>
    <submittedName>
        <fullName evidence="3">CoA-binding protein</fullName>
    </submittedName>
</protein>
<dbReference type="Pfam" id="PF13380">
    <property type="entry name" value="CoA_binding_2"/>
    <property type="match status" value="1"/>
</dbReference>
<accession>A0A401YQZ1</accession>
<name>A0A401YQZ1_9ACTN</name>
<keyword evidence="1" id="KW-0067">ATP-binding</keyword>
<dbReference type="GO" id="GO:0043758">
    <property type="term" value="F:acetate-CoA ligase (ADP-forming) activity"/>
    <property type="evidence" value="ECO:0007669"/>
    <property type="project" value="InterPro"/>
</dbReference>
<dbReference type="Pfam" id="PF13607">
    <property type="entry name" value="Succ_CoA_lig"/>
    <property type="match status" value="1"/>
</dbReference>
<evidence type="ECO:0000313" key="4">
    <source>
        <dbReference type="Proteomes" id="UP000286931"/>
    </source>
</evidence>
<dbReference type="InterPro" id="IPR016102">
    <property type="entry name" value="Succinyl-CoA_synth-like"/>
</dbReference>
<organism evidence="3 4">
    <name type="scientific">Embleya hyalina</name>
    <dbReference type="NCBI Taxonomy" id="516124"/>
    <lineage>
        <taxon>Bacteria</taxon>
        <taxon>Bacillati</taxon>
        <taxon>Actinomycetota</taxon>
        <taxon>Actinomycetes</taxon>
        <taxon>Kitasatosporales</taxon>
        <taxon>Streptomycetaceae</taxon>
        <taxon>Embleya</taxon>
    </lineage>
</organism>
<dbReference type="SMART" id="SM00881">
    <property type="entry name" value="CoA_binding"/>
    <property type="match status" value="1"/>
</dbReference>
<dbReference type="AlphaFoldDB" id="A0A401YQZ1"/>
<proteinExistence type="predicted"/>
<dbReference type="InterPro" id="IPR032875">
    <property type="entry name" value="Succ_CoA_lig_flav_dom"/>
</dbReference>
<dbReference type="Pfam" id="PF19045">
    <property type="entry name" value="Ligase_CoA_2"/>
    <property type="match status" value="1"/>
</dbReference>
<dbReference type="SUPFAM" id="SSF52210">
    <property type="entry name" value="Succinyl-CoA synthetase domains"/>
    <property type="match status" value="2"/>
</dbReference>
<dbReference type="InterPro" id="IPR011761">
    <property type="entry name" value="ATP-grasp"/>
</dbReference>
<keyword evidence="4" id="KW-1185">Reference proteome</keyword>
<dbReference type="Gene3D" id="3.30.470.20">
    <property type="entry name" value="ATP-grasp fold, B domain"/>
    <property type="match status" value="1"/>
</dbReference>
<dbReference type="EMBL" id="BIFH01000022">
    <property type="protein sequence ID" value="GCD97012.1"/>
    <property type="molecule type" value="Genomic_DNA"/>
</dbReference>
<evidence type="ECO:0000256" key="1">
    <source>
        <dbReference type="PROSITE-ProRule" id="PRU00409"/>
    </source>
</evidence>
<dbReference type="InterPro" id="IPR043938">
    <property type="entry name" value="Ligase_CoA_dom"/>
</dbReference>
<gene>
    <name evidence="3" type="ORF">EHYA_04699</name>
</gene>
<dbReference type="Gene3D" id="3.40.50.261">
    <property type="entry name" value="Succinyl-CoA synthetase domains"/>
    <property type="match status" value="2"/>
</dbReference>
<dbReference type="OrthoDB" id="190266at2"/>
<dbReference type="PANTHER" id="PTHR42793:SF1">
    <property type="entry name" value="PEPTIDYL-LYSINE N-ACETYLTRANSFERASE PATZ"/>
    <property type="match status" value="1"/>
</dbReference>
<reference evidence="3 4" key="1">
    <citation type="submission" date="2018-12" db="EMBL/GenBank/DDBJ databases">
        <title>Draft genome sequence of Embleya hyalina NBRC 13850T.</title>
        <authorList>
            <person name="Komaki H."/>
            <person name="Hosoyama A."/>
            <person name="Kimura A."/>
            <person name="Ichikawa N."/>
            <person name="Tamura T."/>
        </authorList>
    </citation>
    <scope>NUCLEOTIDE SEQUENCE [LARGE SCALE GENOMIC DNA]</scope>
    <source>
        <strain evidence="3 4">NBRC 13850</strain>
    </source>
</reference>
<dbReference type="SUPFAM" id="SSF56059">
    <property type="entry name" value="Glutathione synthetase ATP-binding domain-like"/>
    <property type="match status" value="1"/>
</dbReference>
<keyword evidence="1" id="KW-0547">Nucleotide-binding</keyword>
<feature type="domain" description="ATP-grasp" evidence="2">
    <location>
        <begin position="490"/>
        <end position="526"/>
    </location>
</feature>
<dbReference type="Pfam" id="PF13549">
    <property type="entry name" value="ATP-grasp_5"/>
    <property type="match status" value="1"/>
</dbReference>
<dbReference type="SUPFAM" id="SSF51735">
    <property type="entry name" value="NAD(P)-binding Rossmann-fold domains"/>
    <property type="match status" value="1"/>
</dbReference>
<dbReference type="InterPro" id="IPR013815">
    <property type="entry name" value="ATP_grasp_subdomain_1"/>
</dbReference>
<dbReference type="RefSeq" id="WP_126639029.1">
    <property type="nucleotide sequence ID" value="NZ_BIFH01000022.1"/>
</dbReference>
<dbReference type="InterPro" id="IPR003781">
    <property type="entry name" value="CoA-bd"/>
</dbReference>
<evidence type="ECO:0000259" key="2">
    <source>
        <dbReference type="PROSITE" id="PS50975"/>
    </source>
</evidence>
<dbReference type="Proteomes" id="UP000286931">
    <property type="component" value="Unassembled WGS sequence"/>
</dbReference>